<evidence type="ECO:0000313" key="2">
    <source>
        <dbReference type="EMBL" id="BDZ46133.1"/>
    </source>
</evidence>
<dbReference type="PANTHER" id="PTHR18964">
    <property type="entry name" value="ROK (REPRESSOR, ORF, KINASE) FAMILY"/>
    <property type="match status" value="1"/>
</dbReference>
<gene>
    <name evidence="2" type="ORF">GCM10025866_20420</name>
</gene>
<dbReference type="PANTHER" id="PTHR18964:SF149">
    <property type="entry name" value="BIFUNCTIONAL UDP-N-ACETYLGLUCOSAMINE 2-EPIMERASE_N-ACETYLMANNOSAMINE KINASE"/>
    <property type="match status" value="1"/>
</dbReference>
<dbReference type="SUPFAM" id="SSF46785">
    <property type="entry name" value="Winged helix' DNA-binding domain"/>
    <property type="match status" value="1"/>
</dbReference>
<dbReference type="Proteomes" id="UP001321498">
    <property type="component" value="Chromosome"/>
</dbReference>
<evidence type="ECO:0000313" key="3">
    <source>
        <dbReference type="Proteomes" id="UP001321498"/>
    </source>
</evidence>
<dbReference type="Pfam" id="PF00480">
    <property type="entry name" value="ROK"/>
    <property type="match status" value="1"/>
</dbReference>
<dbReference type="PROSITE" id="PS01125">
    <property type="entry name" value="ROK"/>
    <property type="match status" value="1"/>
</dbReference>
<dbReference type="EMBL" id="AP027731">
    <property type="protein sequence ID" value="BDZ46133.1"/>
    <property type="molecule type" value="Genomic_DNA"/>
</dbReference>
<dbReference type="Gene3D" id="3.30.420.40">
    <property type="match status" value="2"/>
</dbReference>
<dbReference type="InterPro" id="IPR036390">
    <property type="entry name" value="WH_DNA-bd_sf"/>
</dbReference>
<dbReference type="SUPFAM" id="SSF53067">
    <property type="entry name" value="Actin-like ATPase domain"/>
    <property type="match status" value="1"/>
</dbReference>
<dbReference type="Gene3D" id="1.10.10.10">
    <property type="entry name" value="Winged helix-like DNA-binding domain superfamily/Winged helix DNA-binding domain"/>
    <property type="match status" value="1"/>
</dbReference>
<keyword evidence="3" id="KW-1185">Reference proteome</keyword>
<protein>
    <submittedName>
        <fullName evidence="2">Transcriptional regulator</fullName>
    </submittedName>
</protein>
<accession>A0ABM8GCZ9</accession>
<proteinExistence type="inferred from homology"/>
<name>A0ABM8GCZ9_9MICO</name>
<dbReference type="InterPro" id="IPR000600">
    <property type="entry name" value="ROK"/>
</dbReference>
<reference evidence="3" key="1">
    <citation type="journal article" date="2019" name="Int. J. Syst. Evol. Microbiol.">
        <title>The Global Catalogue of Microorganisms (GCM) 10K type strain sequencing project: providing services to taxonomists for standard genome sequencing and annotation.</title>
        <authorList>
            <consortium name="The Broad Institute Genomics Platform"/>
            <consortium name="The Broad Institute Genome Sequencing Center for Infectious Disease"/>
            <person name="Wu L."/>
            <person name="Ma J."/>
        </authorList>
    </citation>
    <scope>NUCLEOTIDE SEQUENCE [LARGE SCALE GENOMIC DNA]</scope>
    <source>
        <strain evidence="3">NBRC 108725</strain>
    </source>
</reference>
<comment type="similarity">
    <text evidence="1">Belongs to the ROK (NagC/XylR) family.</text>
</comment>
<evidence type="ECO:0000256" key="1">
    <source>
        <dbReference type="ARBA" id="ARBA00006479"/>
    </source>
</evidence>
<dbReference type="InterPro" id="IPR043129">
    <property type="entry name" value="ATPase_NBD"/>
</dbReference>
<organism evidence="2 3">
    <name type="scientific">Naasia aerilata</name>
    <dbReference type="NCBI Taxonomy" id="1162966"/>
    <lineage>
        <taxon>Bacteria</taxon>
        <taxon>Bacillati</taxon>
        <taxon>Actinomycetota</taxon>
        <taxon>Actinomycetes</taxon>
        <taxon>Micrococcales</taxon>
        <taxon>Microbacteriaceae</taxon>
        <taxon>Naasia</taxon>
    </lineage>
</organism>
<sequence length="365" mass="38276">MHTGQKAVLQEVLVHGALSRADLSRRTGFSRTSLTRLSRDLVDFGLVEEGETRMLEGRGRPAEMLSLVDDSAQFAGVKLTGDSLHAVVTNLSSRVLRTVDQPLPDRSVEGVIDQIGEVLGDFRRSFPRLSAVGVCLAGDVSSWDGEEVVLRSRFLGWDGVPVHRLVAEATGLRVAVSNDVQALTAAHHWFGAGVGLSTFAVIGLGAGIGAGLVVDGHLARGGHGRAGKVGHTQLEDAGDDICDLGHRGCASTVVTIPSILRHASADSFEDVLAAVDRGDPDAIAAMQRAGSALGAVIAQLVNLVDPDKVVVTGEGRQVAELASADMQKTLESRLDEGGSAAVEVWPFEFADYARAAAVTALRSLV</sequence>
<dbReference type="InterPro" id="IPR036388">
    <property type="entry name" value="WH-like_DNA-bd_sf"/>
</dbReference>
<dbReference type="InterPro" id="IPR049874">
    <property type="entry name" value="ROK_cs"/>
</dbReference>